<dbReference type="InterPro" id="IPR015943">
    <property type="entry name" value="WD40/YVTN_repeat-like_dom_sf"/>
</dbReference>
<dbReference type="SUPFAM" id="SSF50978">
    <property type="entry name" value="WD40 repeat-like"/>
    <property type="match status" value="1"/>
</dbReference>
<evidence type="ECO:0000313" key="9">
    <source>
        <dbReference type="Proteomes" id="UP000190776"/>
    </source>
</evidence>
<feature type="repeat" description="WD" evidence="6">
    <location>
        <begin position="189"/>
        <end position="220"/>
    </location>
</feature>
<dbReference type="OrthoDB" id="7318948at2759"/>
<dbReference type="InterPro" id="IPR001680">
    <property type="entry name" value="WD40_rpt"/>
</dbReference>
<dbReference type="EMBL" id="MSZU01000074">
    <property type="protein sequence ID" value="OMP89015.1"/>
    <property type="molecule type" value="Genomic_DNA"/>
</dbReference>
<comment type="caution">
    <text evidence="8">The sequence shown here is derived from an EMBL/GenBank/DDBJ whole genome shotgun (WGS) entry which is preliminary data.</text>
</comment>
<evidence type="ECO:0000256" key="7">
    <source>
        <dbReference type="SAM" id="MobiDB-lite"/>
    </source>
</evidence>
<feature type="compositionally biased region" description="Low complexity" evidence="7">
    <location>
        <begin position="430"/>
        <end position="454"/>
    </location>
</feature>
<organism evidence="8 9">
    <name type="scientific">Diplodia seriata</name>
    <dbReference type="NCBI Taxonomy" id="420778"/>
    <lineage>
        <taxon>Eukaryota</taxon>
        <taxon>Fungi</taxon>
        <taxon>Dikarya</taxon>
        <taxon>Ascomycota</taxon>
        <taxon>Pezizomycotina</taxon>
        <taxon>Dothideomycetes</taxon>
        <taxon>Dothideomycetes incertae sedis</taxon>
        <taxon>Botryosphaeriales</taxon>
        <taxon>Botryosphaeriaceae</taxon>
        <taxon>Diplodia</taxon>
    </lineage>
</organism>
<dbReference type="AlphaFoldDB" id="A0A1S8BNK8"/>
<keyword evidence="4" id="KW-0805">Transcription regulation</keyword>
<comment type="similarity">
    <text evidence="1">Belongs to the WD repeat ESC family.</text>
</comment>
<evidence type="ECO:0000256" key="4">
    <source>
        <dbReference type="ARBA" id="ARBA00023015"/>
    </source>
</evidence>
<dbReference type="InterPro" id="IPR036322">
    <property type="entry name" value="WD40_repeat_dom_sf"/>
</dbReference>
<evidence type="ECO:0000256" key="3">
    <source>
        <dbReference type="ARBA" id="ARBA00022737"/>
    </source>
</evidence>
<dbReference type="PROSITE" id="PS50294">
    <property type="entry name" value="WD_REPEATS_REGION"/>
    <property type="match status" value="1"/>
</dbReference>
<dbReference type="Proteomes" id="UP000190776">
    <property type="component" value="Unassembled WGS sequence"/>
</dbReference>
<gene>
    <name evidence="8" type="ORF">BK809_0005736</name>
</gene>
<sequence>MPSAADLPYLRATLRVDSKVSTGNERGESILRPRRRFVPNSVAQFTARLYDVQFYPYTPPGKDPVFAVTGGQQTFVCRPSLDRDNAIEIIREFRDEEKDLELNSLVWSREVDKDNGEGDPLICLAGSPSSVIRVLNVRTGKLTRAINDLAISPLSPAILASASEDHSIRIWHLAPEYSKQPCPVICSGAEGHRDRVLSVSFHSSGRYLISGAMDSAVKIWVVPELPDMDTGTDKVNIIHYPHFSTTEVHSDMVDWSVSRLRRRHNALHVLIHRSVLFYGDLVLSRSAKENQILLWKIDGFNSNSPPPPLSTAGHNEAYGINNPEDSSDAYGSTASAFGRRFQRLLSFETPMTPLFYNRFGLFHMPNKHPILVMGNERSRFMWWDLQRLEEGSDDGVKTEITFRVPNKRKRTDRDGSGGRGSLLSREESIASNASSGVASTGTGSSSGHSNNSNEADTRVAVKRSWISDPFTPVPSHKSIVVPKMTFCSRKVAWSVGGEWAVAVGDHGMVCLFRRWD</sequence>
<dbReference type="Pfam" id="PF00400">
    <property type="entry name" value="WD40"/>
    <property type="match status" value="2"/>
</dbReference>
<name>A0A1S8BNK8_9PEZI</name>
<dbReference type="SMART" id="SM00320">
    <property type="entry name" value="WD40"/>
    <property type="match status" value="2"/>
</dbReference>
<accession>A0A1S8BNK8</accession>
<evidence type="ECO:0000256" key="5">
    <source>
        <dbReference type="ARBA" id="ARBA00023163"/>
    </source>
</evidence>
<dbReference type="InterPro" id="IPR051243">
    <property type="entry name" value="PcG_WD-repeat"/>
</dbReference>
<evidence type="ECO:0000256" key="1">
    <source>
        <dbReference type="ARBA" id="ARBA00008075"/>
    </source>
</evidence>
<proteinExistence type="inferred from homology"/>
<keyword evidence="2 6" id="KW-0853">WD repeat</keyword>
<protein>
    <submittedName>
        <fullName evidence="8">Polycomb protein eed-B</fullName>
    </submittedName>
</protein>
<dbReference type="Gene3D" id="2.130.10.10">
    <property type="entry name" value="YVTN repeat-like/Quinoprotein amine dehydrogenase"/>
    <property type="match status" value="1"/>
</dbReference>
<dbReference type="PANTHER" id="PTHR10253">
    <property type="entry name" value="POLYCOMB PROTEIN"/>
    <property type="match status" value="1"/>
</dbReference>
<dbReference type="STRING" id="420778.A0A1S8BNK8"/>
<evidence type="ECO:0000256" key="6">
    <source>
        <dbReference type="PROSITE-ProRule" id="PRU00221"/>
    </source>
</evidence>
<feature type="region of interest" description="Disordered" evidence="7">
    <location>
        <begin position="399"/>
        <end position="456"/>
    </location>
</feature>
<keyword evidence="3" id="KW-0677">Repeat</keyword>
<keyword evidence="5" id="KW-0804">Transcription</keyword>
<evidence type="ECO:0000313" key="8">
    <source>
        <dbReference type="EMBL" id="OMP89015.1"/>
    </source>
</evidence>
<evidence type="ECO:0000256" key="2">
    <source>
        <dbReference type="ARBA" id="ARBA00022574"/>
    </source>
</evidence>
<dbReference type="PROSITE" id="PS50082">
    <property type="entry name" value="WD_REPEATS_2"/>
    <property type="match status" value="1"/>
</dbReference>
<reference evidence="8 9" key="1">
    <citation type="submission" date="2017-01" db="EMBL/GenBank/DDBJ databases">
        <title>Draft genome sequence of Diplodia seriata F98.1, a fungal species involved in grapevine trunk diseases.</title>
        <authorList>
            <person name="Robert-Siegwald G."/>
            <person name="Vallet J."/>
            <person name="Abou-Mansour E."/>
            <person name="Xu J."/>
            <person name="Rey P."/>
            <person name="Bertsch C."/>
            <person name="Rego C."/>
            <person name="Larignon P."/>
            <person name="Fontaine F."/>
            <person name="Lebrun M.-H."/>
        </authorList>
    </citation>
    <scope>NUCLEOTIDE SEQUENCE [LARGE SCALE GENOMIC DNA]</scope>
    <source>
        <strain evidence="8 9">F98.1</strain>
    </source>
</reference>